<name>A0A812RRQ0_9DINO</name>
<reference evidence="3" key="1">
    <citation type="submission" date="2021-02" db="EMBL/GenBank/DDBJ databases">
        <authorList>
            <person name="Dougan E. K."/>
            <person name="Rhodes N."/>
            <person name="Thang M."/>
            <person name="Chan C."/>
        </authorList>
    </citation>
    <scope>NUCLEOTIDE SEQUENCE</scope>
</reference>
<keyword evidence="2" id="KW-0732">Signal</keyword>
<sequence length="1742" mass="188281">MASFRCLRVVLALPVLAAAETSFSSTPAQLEAKVTLQTNGSWHLGGFCLGQAGSGETKAAELAAHVEWEGTQELGETGPVMLVAFDVREHRWGAVKDSWGQLSCEEKLSAANMKRQLGKTHDFADFAFRIHVHQKTAIRDWHFALLTCGETEQAPLSLRLSATNGALSMFKANTHFDASSCPVVDVPWLEAAHDEVGFWLLLLGALLFGCSAVLAVVVCRNFRKKAELQRFREAAAAGGASPVIGRPCNQTGLAKVVDGQTNAGQAFGSSCFKQFGYLVGGSNYTCSATIMASFRCLRVVLSLPVLAAAETSFSSTPAQLEAKVTLQTNGSWHLGGFCLGQAGPEETKAAELTAHVAWEGTQELGETGPVMLVAFDAREHHWGAVKDSWGQLSCEEKLSAANMKRQLGKTHEYADFAFRIHVHQKTAIRDWHFALLTCGETEQAPLSLRLSATSGALSMFKANTHFDASSCPVDVPWLGAAHDEVGFWLLLLGALLFGCSAVLAVVVCRNFRKKACGRCDCDARMLDDSQLSIGPARFLQAELQRFREAAAAGGASPVIGRPCNQTGEAKVVDGQTNADVTTVWKEAAGYLVGGSNYTCSATIMASFRCLRVVLSLPVLAAAETSFSSTPAQLEAKVTLQTNGSWHLGGFCLGQAGSGETKAAELAAHVEWEGTQDLGETGPVMLVAFDAREHHWGAVKDSWGQLSCEEKLSAASMKRQLGKTHDYADFAFAINVHQKAAIRDWHFALLTCGETEQAPLSLRLSATNGALSMFKANTHFDASSCPVDVPWLEAAHDEVGFWLLLLGALLFGCSAVLAVVVCRSFRKKAELQRFREAAAAGGASPVIGRPCNQIGEAKVVDGQTNADHGHLTDVVFAASPASEVDLVLLFINVAGAEQTLGKATIMASFRCLHLVLALPVLAAAETSFSSTPAQLEAKVTLQTNGSWHLGGFCLGQAGPEEMKAAELVAHVEWEGTQELGETGPVMLVAFDAREHRWGAVKDSWGQLSCEEKLSAANMKRQLGKSHNLEDFFFLIDVHQKTAMRDWHFALLTCGETEQAQLSLRLVANKGALSMFESNTHFDASSCPIVDVPWLEAAHDEVGFWLLLLGALLFGCSAVLAVVVCRNFRKKAELQRFREAAAAGGASPVIGRRFDGVGRIAVRFLRFLRTVSLIACFYQGGPVLSEPWARFLVAAAGCRVYIERFEIRRQAVPVADGTDRDHGFLPVLSHDAFPPNTRCPDEMKAAELTAHVEWEGTQKLGETGPVMLLAFDAREHRWGAVKDSWAQLSCEEKLSAANMKRQLGKTHNREDFFFRIEVHQKTAMRDWHFALLTCGETEPAQLSLRVVAIKGALSMFESNTHFHTSSCPVVDVPWLQAAHDEVGFWLLLVGAVLFGCSAVLAVVACRNFRKKADLDRCREIAAARGASPVVGRPCSQIGEAKVVDGQTNKAGVGLLAGDMCLRVLLFLPVLAAAETFSSTPAQLEAKVTLQTNGSWHLGGFCFGQAGSGETKAAELAAHVEWEGTQDLGETGPVMLVAFDAREHRWGAVKDSWGQLSCEEKLSAANLKRQLGKTHDYTDFYFGITVHQMSNIRDWHFALLTCGETEQAPLSLRLSATKGALSMFEANTHFHSSSCPVAPWRARQYCSTVSMPWFEAAHDEVGFWLLVVGALLLGCSAVLAAVACRHFRKKAQQKRFRETATAGGAEPVIGRPCSQIGEAKVVDGQTNADIPSAQNAATLEDSCQV</sequence>
<gene>
    <name evidence="3" type="primary">atpE</name>
    <name evidence="3" type="ORF">SNAT2548_LOCUS24602</name>
</gene>
<comment type="caution">
    <text evidence="3">The sequence shown here is derived from an EMBL/GenBank/DDBJ whole genome shotgun (WGS) entry which is preliminary data.</text>
</comment>
<feature type="signal peptide" evidence="2">
    <location>
        <begin position="1"/>
        <end position="19"/>
    </location>
</feature>
<proteinExistence type="predicted"/>
<accession>A0A812RRQ0</accession>
<feature type="transmembrane region" description="Helical" evidence="1">
    <location>
        <begin position="1658"/>
        <end position="1681"/>
    </location>
</feature>
<evidence type="ECO:0000256" key="1">
    <source>
        <dbReference type="SAM" id="Phobius"/>
    </source>
</evidence>
<feature type="transmembrane region" description="Helical" evidence="1">
    <location>
        <begin position="798"/>
        <end position="824"/>
    </location>
</feature>
<keyword evidence="4" id="KW-1185">Reference proteome</keyword>
<feature type="transmembrane region" description="Helical" evidence="1">
    <location>
        <begin position="196"/>
        <end position="222"/>
    </location>
</feature>
<feature type="transmembrane region" description="Helical" evidence="1">
    <location>
        <begin position="1100"/>
        <end position="1126"/>
    </location>
</feature>
<evidence type="ECO:0000313" key="3">
    <source>
        <dbReference type="EMBL" id="CAE7450034.1"/>
    </source>
</evidence>
<evidence type="ECO:0000256" key="2">
    <source>
        <dbReference type="SAM" id="SignalP"/>
    </source>
</evidence>
<feature type="chain" id="PRO_5032705763" evidence="2">
    <location>
        <begin position="20"/>
        <end position="1742"/>
    </location>
</feature>
<keyword evidence="1" id="KW-0812">Transmembrane</keyword>
<protein>
    <submittedName>
        <fullName evidence="3">AtpE protein</fullName>
    </submittedName>
</protein>
<organism evidence="3 4">
    <name type="scientific">Symbiodinium natans</name>
    <dbReference type="NCBI Taxonomy" id="878477"/>
    <lineage>
        <taxon>Eukaryota</taxon>
        <taxon>Sar</taxon>
        <taxon>Alveolata</taxon>
        <taxon>Dinophyceae</taxon>
        <taxon>Suessiales</taxon>
        <taxon>Symbiodiniaceae</taxon>
        <taxon>Symbiodinium</taxon>
    </lineage>
</organism>
<keyword evidence="1" id="KW-0472">Membrane</keyword>
<keyword evidence="1" id="KW-1133">Transmembrane helix</keyword>
<evidence type="ECO:0000313" key="4">
    <source>
        <dbReference type="Proteomes" id="UP000604046"/>
    </source>
</evidence>
<feature type="transmembrane region" description="Helical" evidence="1">
    <location>
        <begin position="487"/>
        <end position="507"/>
    </location>
</feature>
<feature type="transmembrane region" description="Helical" evidence="1">
    <location>
        <begin position="1382"/>
        <end position="1402"/>
    </location>
</feature>
<dbReference type="Proteomes" id="UP000604046">
    <property type="component" value="Unassembled WGS sequence"/>
</dbReference>
<dbReference type="EMBL" id="CAJNDS010002363">
    <property type="protein sequence ID" value="CAE7450034.1"/>
    <property type="molecule type" value="Genomic_DNA"/>
</dbReference>